<dbReference type="Proteomes" id="UP001144050">
    <property type="component" value="Unassembled WGS sequence"/>
</dbReference>
<dbReference type="RefSeq" id="WP_013208233.1">
    <property type="nucleotide sequence ID" value="NZ_CP021765.2"/>
</dbReference>
<geneLocation type="plasmid" evidence="2 6">
    <name>unnamed</name>
</geneLocation>
<keyword evidence="2" id="KW-0614">Plasmid</keyword>
<proteinExistence type="predicted"/>
<sequence>MAGVPKPTTTNTTSTTSTFQSFANGVDDAASRTGFQAQYQAITAEGQQDMLDAAKMQNALNRTQMLAKLMEAGPKAAKDLIS</sequence>
<name>A0A0S4TP23_RALSL</name>
<dbReference type="AlphaFoldDB" id="A0A0S4TP23"/>
<evidence type="ECO:0000313" key="7">
    <source>
        <dbReference type="Proteomes" id="UP000310553"/>
    </source>
</evidence>
<feature type="region of interest" description="Disordered" evidence="1">
    <location>
        <begin position="1"/>
        <end position="20"/>
    </location>
</feature>
<reference evidence="5 7" key="3">
    <citation type="submission" date="2019-04" db="EMBL/GenBank/DDBJ databases">
        <title>Complete Genome of UW386 and Higher Quality Genome of UW700.</title>
        <authorList>
            <person name="Jacobs J."/>
            <person name="Perez A."/>
            <person name="Steidl O."/>
            <person name="Allen C."/>
        </authorList>
    </citation>
    <scope>NUCLEOTIDE SEQUENCE [LARGE SCALE GENOMIC DNA]</scope>
    <source>
        <strain evidence="5 7">UW386</strain>
        <plasmid evidence="7">puw386</plasmid>
        <plasmid evidence="5">pUW386</plasmid>
    </source>
</reference>
<evidence type="ECO:0000313" key="3">
    <source>
        <dbReference type="EMBL" id="CUV11802.1"/>
    </source>
</evidence>
<dbReference type="EMBL" id="JAIVFG010000034">
    <property type="protein sequence ID" value="MDB0572742.1"/>
    <property type="molecule type" value="Genomic_DNA"/>
</dbReference>
<organism evidence="3">
    <name type="scientific">Ralstonia solanacearum</name>
    <name type="common">Pseudomonas solanacearum</name>
    <dbReference type="NCBI Taxonomy" id="305"/>
    <lineage>
        <taxon>Bacteria</taxon>
        <taxon>Pseudomonadati</taxon>
        <taxon>Pseudomonadota</taxon>
        <taxon>Betaproteobacteria</taxon>
        <taxon>Burkholderiales</taxon>
        <taxon>Burkholderiaceae</taxon>
        <taxon>Ralstonia</taxon>
        <taxon>Ralstonia solanacearum species complex</taxon>
    </lineage>
</organism>
<geneLocation type="plasmid" evidence="7">
    <name>puw386</name>
</geneLocation>
<evidence type="ECO:0000313" key="6">
    <source>
        <dbReference type="Proteomes" id="UP000261758"/>
    </source>
</evidence>
<reference evidence="2 6" key="2">
    <citation type="submission" date="2017-08" db="EMBL/GenBank/DDBJ databases">
        <title>Genome sequences of Ralstonia solanacearum Species Complex (RSSC) isolated from Potato bacterial wilts in Korea.</title>
        <authorList>
            <person name="Cho H."/>
            <person name="Song E.-S."/>
            <person name="Lee Y.K."/>
            <person name="Lee S."/>
            <person name="Lee S.-W."/>
            <person name="Jo A."/>
            <person name="Kim J.-G."/>
            <person name="Hwang I."/>
        </authorList>
    </citation>
    <scope>NUCLEOTIDE SEQUENCE [LARGE SCALE GENOMIC DNA]</scope>
    <source>
        <strain evidence="2 6">T98</strain>
        <plasmid evidence="2 6">unnamed</plasmid>
    </source>
</reference>
<evidence type="ECO:0000313" key="4">
    <source>
        <dbReference type="EMBL" id="MDB0572742.1"/>
    </source>
</evidence>
<accession>A0A0S4TP23</accession>
<feature type="compositionally biased region" description="Low complexity" evidence="1">
    <location>
        <begin position="8"/>
        <end position="18"/>
    </location>
</feature>
<dbReference type="EMBL" id="LN899819">
    <property type="protein sequence ID" value="CUV11802.1"/>
    <property type="molecule type" value="Genomic_DNA"/>
</dbReference>
<protein>
    <submittedName>
        <fullName evidence="3">Regulator of type III secretion system</fullName>
    </submittedName>
</protein>
<dbReference type="PATRIC" id="fig|305.103.peg.5006"/>
<evidence type="ECO:0000313" key="2">
    <source>
        <dbReference type="EMBL" id="AXV83889.1"/>
    </source>
</evidence>
<reference evidence="4" key="4">
    <citation type="submission" date="2021-09" db="EMBL/GenBank/DDBJ databases">
        <title>Genomic analysis of Ralstonia spp.</title>
        <authorList>
            <person name="Aburjaile F."/>
            <person name="Ariute J.C."/>
            <person name="Pais A.K.L."/>
            <person name="Albuquerque G.M.R."/>
            <person name="Silva A.M.F."/>
            <person name="Brenig B."/>
            <person name="Azevedo V."/>
            <person name="Matiuzzi M."/>
            <person name="Ramos R."/>
            <person name="Goes-Neto A."/>
            <person name="Soares S."/>
            <person name="Iseppon A.M.B."/>
            <person name="Souza E."/>
            <person name="Gama M."/>
        </authorList>
    </citation>
    <scope>NUCLEOTIDE SEQUENCE</scope>
    <source>
        <strain evidence="4">CCRMRs91</strain>
    </source>
</reference>
<dbReference type="EMBL" id="CP022760">
    <property type="protein sequence ID" value="AXV83889.1"/>
    <property type="molecule type" value="Genomic_DNA"/>
</dbReference>
<dbReference type="OrthoDB" id="9241844at2"/>
<dbReference type="Proteomes" id="UP000261758">
    <property type="component" value="Plasmid unnamed"/>
</dbReference>
<dbReference type="Proteomes" id="UP000310553">
    <property type="component" value="Plasmid pUW386"/>
</dbReference>
<reference evidence="3" key="1">
    <citation type="submission" date="2015-10" db="EMBL/GenBank/DDBJ databases">
        <authorList>
            <person name="Gilbert D.G."/>
        </authorList>
    </citation>
    <scope>NUCLEOTIDE SEQUENCE</scope>
    <source>
        <strain evidence="3">Phyl III-seqv23</strain>
    </source>
</reference>
<evidence type="ECO:0000256" key="1">
    <source>
        <dbReference type="SAM" id="MobiDB-lite"/>
    </source>
</evidence>
<gene>
    <name evidence="3" type="primary">hrpY</name>
    <name evidence="2" type="ORF">CJO77_20250</name>
    <name evidence="5" type="ORF">E7Z57_17705</name>
    <name evidence="4" type="ORF">LBW59_18430</name>
    <name evidence="3" type="ORF">RUN39_v1_240008</name>
</gene>
<evidence type="ECO:0000313" key="5">
    <source>
        <dbReference type="EMBL" id="QCX50968.1"/>
    </source>
</evidence>
<geneLocation type="plasmid" evidence="5">
    <name>pUW386</name>
</geneLocation>
<dbReference type="EMBL" id="CP039340">
    <property type="protein sequence ID" value="QCX50968.1"/>
    <property type="molecule type" value="Genomic_DNA"/>
</dbReference>